<evidence type="ECO:0000313" key="1">
    <source>
        <dbReference type="EMBL" id="GAA51595.1"/>
    </source>
</evidence>
<gene>
    <name evidence="1" type="ORF">CLF_106443</name>
</gene>
<protein>
    <submittedName>
        <fullName evidence="1">Uncharacterized protein</fullName>
    </submittedName>
</protein>
<sequence length="104" mass="11735">MRAVLLYGRETWSVRAAEMRRLQVFDNRCLRTILVWVGVGESVTGQLESEFWVVQGVFPLNNVSSTRSCVGWDMCCACLTIVCRRECCFPCPIQSGVSREVANP</sequence>
<evidence type="ECO:0000313" key="2">
    <source>
        <dbReference type="Proteomes" id="UP000008909"/>
    </source>
</evidence>
<reference evidence="1" key="1">
    <citation type="journal article" date="2011" name="Genome Biol.">
        <title>The draft genome of the carcinogenic human liver fluke Clonorchis sinensis.</title>
        <authorList>
            <person name="Wang X."/>
            <person name="Chen W."/>
            <person name="Huang Y."/>
            <person name="Sun J."/>
            <person name="Men J."/>
            <person name="Liu H."/>
            <person name="Luo F."/>
            <person name="Guo L."/>
            <person name="Lv X."/>
            <person name="Deng C."/>
            <person name="Zhou C."/>
            <person name="Fan Y."/>
            <person name="Li X."/>
            <person name="Huang L."/>
            <person name="Hu Y."/>
            <person name="Liang C."/>
            <person name="Hu X."/>
            <person name="Xu J."/>
            <person name="Yu X."/>
        </authorList>
    </citation>
    <scope>NUCLEOTIDE SEQUENCE [LARGE SCALE GENOMIC DNA]</scope>
    <source>
        <strain evidence="1">Henan</strain>
    </source>
</reference>
<name>G7YF62_CLOSI</name>
<keyword evidence="2" id="KW-1185">Reference proteome</keyword>
<organism evidence="1 2">
    <name type="scientific">Clonorchis sinensis</name>
    <name type="common">Chinese liver fluke</name>
    <dbReference type="NCBI Taxonomy" id="79923"/>
    <lineage>
        <taxon>Eukaryota</taxon>
        <taxon>Metazoa</taxon>
        <taxon>Spiralia</taxon>
        <taxon>Lophotrochozoa</taxon>
        <taxon>Platyhelminthes</taxon>
        <taxon>Trematoda</taxon>
        <taxon>Digenea</taxon>
        <taxon>Opisthorchiida</taxon>
        <taxon>Opisthorchiata</taxon>
        <taxon>Opisthorchiidae</taxon>
        <taxon>Clonorchis</taxon>
    </lineage>
</organism>
<proteinExistence type="predicted"/>
<reference key="2">
    <citation type="submission" date="2011-10" db="EMBL/GenBank/DDBJ databases">
        <title>The genome and transcriptome sequence of Clonorchis sinensis provide insights into the carcinogenic liver fluke.</title>
        <authorList>
            <person name="Wang X."/>
            <person name="Huang Y."/>
            <person name="Chen W."/>
            <person name="Liu H."/>
            <person name="Guo L."/>
            <person name="Chen Y."/>
            <person name="Luo F."/>
            <person name="Zhou W."/>
            <person name="Sun J."/>
            <person name="Mao Q."/>
            <person name="Liang P."/>
            <person name="Zhou C."/>
            <person name="Tian Y."/>
            <person name="Men J."/>
            <person name="Lv X."/>
            <person name="Huang L."/>
            <person name="Zhou J."/>
            <person name="Hu Y."/>
            <person name="Li R."/>
            <person name="Zhang F."/>
            <person name="Lei H."/>
            <person name="Li X."/>
            <person name="Hu X."/>
            <person name="Liang C."/>
            <person name="Xu J."/>
            <person name="Wu Z."/>
            <person name="Yu X."/>
        </authorList>
    </citation>
    <scope>NUCLEOTIDE SEQUENCE</scope>
    <source>
        <strain>Henan</strain>
    </source>
</reference>
<dbReference type="AlphaFoldDB" id="G7YF62"/>
<dbReference type="EMBL" id="DF143173">
    <property type="protein sequence ID" value="GAA51595.1"/>
    <property type="molecule type" value="Genomic_DNA"/>
</dbReference>
<dbReference type="Proteomes" id="UP000008909">
    <property type="component" value="Unassembled WGS sequence"/>
</dbReference>
<accession>G7YF62</accession>